<evidence type="ECO:0000313" key="11">
    <source>
        <dbReference type="EnsemblMetazoa" id="G5929.1:cds"/>
    </source>
</evidence>
<keyword evidence="7 9" id="KW-0342">GTP-binding</keyword>
<comment type="function">
    <text evidence="1">Guanine nucleotide-binding proteins (G proteins) are involved as modulators or transducers in various transmembrane signaling systems.</text>
</comment>
<evidence type="ECO:0000256" key="3">
    <source>
        <dbReference type="ARBA" id="ARBA00011356"/>
    </source>
</evidence>
<keyword evidence="6 10" id="KW-0460">Magnesium</keyword>
<evidence type="ECO:0000256" key="1">
    <source>
        <dbReference type="ARBA" id="ARBA00003069"/>
    </source>
</evidence>
<dbReference type="SMART" id="SM00275">
    <property type="entry name" value="G_alpha"/>
    <property type="match status" value="1"/>
</dbReference>
<dbReference type="GO" id="GO:0031683">
    <property type="term" value="F:G-protein beta/gamma-subunit complex binding"/>
    <property type="evidence" value="ECO:0007669"/>
    <property type="project" value="InterPro"/>
</dbReference>
<organism evidence="11 12">
    <name type="scientific">Magallana gigas</name>
    <name type="common">Pacific oyster</name>
    <name type="synonym">Crassostrea gigas</name>
    <dbReference type="NCBI Taxonomy" id="29159"/>
    <lineage>
        <taxon>Eukaryota</taxon>
        <taxon>Metazoa</taxon>
        <taxon>Spiralia</taxon>
        <taxon>Lophotrochozoa</taxon>
        <taxon>Mollusca</taxon>
        <taxon>Bivalvia</taxon>
        <taxon>Autobranchia</taxon>
        <taxon>Pteriomorphia</taxon>
        <taxon>Ostreida</taxon>
        <taxon>Ostreoidea</taxon>
        <taxon>Ostreidae</taxon>
        <taxon>Magallana</taxon>
    </lineage>
</organism>
<comment type="subunit">
    <text evidence="3">G proteins are composed of 3 units; alpha, beta and gamma. The alpha chain contains the guanine nucleotide binding site.</text>
</comment>
<dbReference type="FunFam" id="1.10.400.10:FF:000010">
    <property type="entry name" value="Guanine nucleotide-binding protein alpha-13 subunit"/>
    <property type="match status" value="1"/>
</dbReference>
<dbReference type="PROSITE" id="PS51882">
    <property type="entry name" value="G_ALPHA"/>
    <property type="match status" value="1"/>
</dbReference>
<dbReference type="InterPro" id="IPR001019">
    <property type="entry name" value="Gprotein_alpha_su"/>
</dbReference>
<dbReference type="Pfam" id="PF00503">
    <property type="entry name" value="G-alpha"/>
    <property type="match status" value="1"/>
</dbReference>
<evidence type="ECO:0000256" key="9">
    <source>
        <dbReference type="PIRSR" id="PIRSR601019-1"/>
    </source>
</evidence>
<feature type="binding site" evidence="9">
    <location>
        <begin position="191"/>
        <end position="197"/>
    </location>
    <ligand>
        <name>GTP</name>
        <dbReference type="ChEBI" id="CHEBI:37565"/>
    </ligand>
</feature>
<accession>A0A8W8NIH8</accession>
<dbReference type="InterPro" id="IPR027417">
    <property type="entry name" value="P-loop_NTPase"/>
</dbReference>
<dbReference type="GO" id="GO:0005834">
    <property type="term" value="C:heterotrimeric G-protein complex"/>
    <property type="evidence" value="ECO:0007669"/>
    <property type="project" value="TreeGrafter"/>
</dbReference>
<dbReference type="AlphaFoldDB" id="A0A8W8NIH8"/>
<comment type="similarity">
    <text evidence="2">Belongs to the G-alpha family.</text>
</comment>
<evidence type="ECO:0000256" key="5">
    <source>
        <dbReference type="ARBA" id="ARBA00022741"/>
    </source>
</evidence>
<dbReference type="InterPro" id="IPR011025">
    <property type="entry name" value="GproteinA_insert"/>
</dbReference>
<dbReference type="Proteomes" id="UP000005408">
    <property type="component" value="Unassembled WGS sequence"/>
</dbReference>
<proteinExistence type="inferred from homology"/>
<dbReference type="Gene3D" id="1.10.400.10">
    <property type="entry name" value="GI Alpha 1, domain 2-like"/>
    <property type="match status" value="1"/>
</dbReference>
<keyword evidence="8" id="KW-0807">Transducer</keyword>
<feature type="binding site" evidence="9">
    <location>
        <begin position="220"/>
        <end position="224"/>
    </location>
    <ligand>
        <name>GTP</name>
        <dbReference type="ChEBI" id="CHEBI:37565"/>
    </ligand>
</feature>
<dbReference type="PRINTS" id="PR00318">
    <property type="entry name" value="GPROTEINA"/>
</dbReference>
<keyword evidence="5 9" id="KW-0547">Nucleotide-binding</keyword>
<evidence type="ECO:0000256" key="10">
    <source>
        <dbReference type="PIRSR" id="PIRSR601019-2"/>
    </source>
</evidence>
<feature type="binding site" evidence="10">
    <location>
        <position position="197"/>
    </location>
    <ligand>
        <name>Mg(2+)</name>
        <dbReference type="ChEBI" id="CHEBI:18420"/>
    </ligand>
</feature>
<dbReference type="GO" id="GO:0046872">
    <property type="term" value="F:metal ion binding"/>
    <property type="evidence" value="ECO:0007669"/>
    <property type="project" value="UniProtKB-KW"/>
</dbReference>
<dbReference type="SUPFAM" id="SSF47895">
    <property type="entry name" value="Transducin (alpha subunit), insertion domain"/>
    <property type="match status" value="1"/>
</dbReference>
<evidence type="ECO:0000256" key="7">
    <source>
        <dbReference type="ARBA" id="ARBA00023134"/>
    </source>
</evidence>
<feature type="binding site" evidence="9">
    <location>
        <begin position="60"/>
        <end position="65"/>
    </location>
    <ligand>
        <name>GTP</name>
        <dbReference type="ChEBI" id="CHEBI:37565"/>
    </ligand>
</feature>
<dbReference type="Gene3D" id="3.40.50.300">
    <property type="entry name" value="P-loop containing nucleotide triphosphate hydrolases"/>
    <property type="match status" value="2"/>
</dbReference>
<name>A0A8W8NIH8_MAGGI</name>
<keyword evidence="4 10" id="KW-0479">Metal-binding</keyword>
<reference evidence="11" key="1">
    <citation type="submission" date="2022-08" db="UniProtKB">
        <authorList>
            <consortium name="EnsemblMetazoa"/>
        </authorList>
    </citation>
    <scope>IDENTIFICATION</scope>
    <source>
        <strain evidence="11">05x7-T-G4-1.051#20</strain>
    </source>
</reference>
<dbReference type="PANTHER" id="PTHR10218">
    <property type="entry name" value="GTP-BINDING PROTEIN ALPHA SUBUNIT"/>
    <property type="match status" value="1"/>
</dbReference>
<dbReference type="GO" id="GO:0005525">
    <property type="term" value="F:GTP binding"/>
    <property type="evidence" value="ECO:0007669"/>
    <property type="project" value="UniProtKB-KW"/>
</dbReference>
<evidence type="ECO:0000256" key="6">
    <source>
        <dbReference type="ARBA" id="ARBA00022842"/>
    </source>
</evidence>
<dbReference type="GO" id="GO:0003924">
    <property type="term" value="F:GTPase activity"/>
    <property type="evidence" value="ECO:0007669"/>
    <property type="project" value="InterPro"/>
</dbReference>
<dbReference type="GO" id="GO:0007606">
    <property type="term" value="P:sensory perception of chemical stimulus"/>
    <property type="evidence" value="ECO:0007669"/>
    <property type="project" value="TreeGrafter"/>
</dbReference>
<dbReference type="GO" id="GO:0005737">
    <property type="term" value="C:cytoplasm"/>
    <property type="evidence" value="ECO:0007669"/>
    <property type="project" value="TreeGrafter"/>
</dbReference>
<evidence type="ECO:0000256" key="4">
    <source>
        <dbReference type="ARBA" id="ARBA00022723"/>
    </source>
</evidence>
<evidence type="ECO:0000313" key="12">
    <source>
        <dbReference type="Proteomes" id="UP000005408"/>
    </source>
</evidence>
<dbReference type="SUPFAM" id="SSF52540">
    <property type="entry name" value="P-loop containing nucleoside triphosphate hydrolases"/>
    <property type="match status" value="1"/>
</dbReference>
<dbReference type="EnsemblMetazoa" id="G5929.1">
    <property type="protein sequence ID" value="G5929.1:cds"/>
    <property type="gene ID" value="G5929"/>
</dbReference>
<dbReference type="GO" id="GO:0001664">
    <property type="term" value="F:G protein-coupled receptor binding"/>
    <property type="evidence" value="ECO:0007669"/>
    <property type="project" value="TreeGrafter"/>
</dbReference>
<dbReference type="PANTHER" id="PTHR10218:SF367">
    <property type="entry name" value="GUANINE NUCLEOTIDE-BINDING PROTEIN G(F) SUBUNIT ALPHA"/>
    <property type="match status" value="1"/>
</dbReference>
<evidence type="ECO:0000256" key="8">
    <source>
        <dbReference type="ARBA" id="ARBA00023224"/>
    </source>
</evidence>
<dbReference type="CDD" id="cd00066">
    <property type="entry name" value="G-alpha"/>
    <property type="match status" value="1"/>
</dbReference>
<feature type="binding site" evidence="10">
    <location>
        <position position="64"/>
    </location>
    <ligand>
        <name>Mg(2+)</name>
        <dbReference type="ChEBI" id="CHEBI:18420"/>
    </ligand>
</feature>
<evidence type="ECO:0000256" key="2">
    <source>
        <dbReference type="ARBA" id="ARBA00005804"/>
    </source>
</evidence>
<evidence type="ECO:0008006" key="13">
    <source>
        <dbReference type="Google" id="ProtNLM"/>
    </source>
</evidence>
<sequence length="398" mass="46210">MQEKIKSLFRPTSEDRFNIYQSAEEAKNAKLRNKQISKVLKQHKKEELKKLKILLLGTAESGKSTITKQMKIIHSNGFDMSERLEKISDIRRNIQQSIVVLLSAMDRMKIPLHNKDNELSRDFIMKEAGNPESHRRNEFLDHVEKLWNDAGMQECYGKSHGFQLIDCAKYFLDKIPEIKSPAYVPSDQDILRCRSLTTSIQHTEFEVPDGGHQVKFDVYDVGGQQGERKKWIQVFDSVTAIPFRCGLFVSVLLFINKIDVLAEKIARGRDIAELTKLYPEVFPNFEKFTPSKSDIMEFLEAYPSYNNETCKKSRSVSRHDVHPDTIKTAVYIKHLFMKIVRGELQLRQRITQQAPNWHDGHSCEYFYTCAIDTNNVQRVLNGCRSLIIQNHLRRFGII</sequence>
<protein>
    <recommendedName>
        <fullName evidence="13">Guanine nucleotide-binding protein G(S) subunit alpha</fullName>
    </recommendedName>
</protein>
<keyword evidence="12" id="KW-1185">Reference proteome</keyword>
<dbReference type="GO" id="GO:0007191">
    <property type="term" value="P:adenylate cyclase-activating dopamine receptor signaling pathway"/>
    <property type="evidence" value="ECO:0007669"/>
    <property type="project" value="TreeGrafter"/>
</dbReference>